<keyword evidence="3" id="KW-1185">Reference proteome</keyword>
<evidence type="ECO:0000256" key="1">
    <source>
        <dbReference type="SAM" id="SignalP"/>
    </source>
</evidence>
<name>A0A409YJT8_9AGAR</name>
<sequence>MIFSTLLAAVSLVPSLVSAAPARFYGKRAESDILVFKFADVLEQLESEFYRQALAKFQSQQFIDAGFASSQVPVEQFTTIQADEATHSVVLQAALKSFGEQPITTCTFNFDSALTDVATMAATARVVEAVGVGAYIGGATLLTDPVLLTAAASILTVEARHQTVLNILSSVGTAVPAAFDLALTPSEVLALAGPFISGCDVGIPANPVLSVTNTGTVAPGTQLTFSSPALDASVDTSMMLGGQPFSIALPFNACVVPEGINGPVAIFITSDSQPLLNNVRDRATTQLVAGPTIAFIDTRPQTLGQLARVNGDVALPGSAAPIVSTSTRTISPAEASALIAAGGSTQTAPAPASPTDASAGAAATPVAASAGAPAPVATAAGASAAAGGPNEFIGPSADGTITVTGWSMSSSS</sequence>
<organism evidence="2 3">
    <name type="scientific">Panaeolus cyanescens</name>
    <dbReference type="NCBI Taxonomy" id="181874"/>
    <lineage>
        <taxon>Eukaryota</taxon>
        <taxon>Fungi</taxon>
        <taxon>Dikarya</taxon>
        <taxon>Basidiomycota</taxon>
        <taxon>Agaricomycotina</taxon>
        <taxon>Agaricomycetes</taxon>
        <taxon>Agaricomycetidae</taxon>
        <taxon>Agaricales</taxon>
        <taxon>Agaricineae</taxon>
        <taxon>Galeropsidaceae</taxon>
        <taxon>Panaeolus</taxon>
    </lineage>
</organism>
<dbReference type="AlphaFoldDB" id="A0A409YJT8"/>
<dbReference type="SUPFAM" id="SSF47240">
    <property type="entry name" value="Ferritin-like"/>
    <property type="match status" value="1"/>
</dbReference>
<dbReference type="STRING" id="181874.A0A409YJT8"/>
<dbReference type="EMBL" id="NHTK01001074">
    <property type="protein sequence ID" value="PPR03319.1"/>
    <property type="molecule type" value="Genomic_DNA"/>
</dbReference>
<protein>
    <recommendedName>
        <fullName evidence="4">Ferritin-like domain-containing protein</fullName>
    </recommendedName>
</protein>
<feature type="chain" id="PRO_5019171884" description="Ferritin-like domain-containing protein" evidence="1">
    <location>
        <begin position="20"/>
        <end position="412"/>
    </location>
</feature>
<keyword evidence="1" id="KW-0732">Signal</keyword>
<evidence type="ECO:0008006" key="4">
    <source>
        <dbReference type="Google" id="ProtNLM"/>
    </source>
</evidence>
<dbReference type="Proteomes" id="UP000284842">
    <property type="component" value="Unassembled WGS sequence"/>
</dbReference>
<feature type="signal peptide" evidence="1">
    <location>
        <begin position="1"/>
        <end position="19"/>
    </location>
</feature>
<evidence type="ECO:0000313" key="2">
    <source>
        <dbReference type="EMBL" id="PPR03319.1"/>
    </source>
</evidence>
<accession>A0A409YJT8</accession>
<dbReference type="Pfam" id="PF13668">
    <property type="entry name" value="Ferritin_2"/>
    <property type="match status" value="1"/>
</dbReference>
<dbReference type="InParanoid" id="A0A409YJT8"/>
<evidence type="ECO:0000313" key="3">
    <source>
        <dbReference type="Proteomes" id="UP000284842"/>
    </source>
</evidence>
<dbReference type="CDD" id="cd00657">
    <property type="entry name" value="Ferritin_like"/>
    <property type="match status" value="1"/>
</dbReference>
<comment type="caution">
    <text evidence="2">The sequence shown here is derived from an EMBL/GenBank/DDBJ whole genome shotgun (WGS) entry which is preliminary data.</text>
</comment>
<gene>
    <name evidence="2" type="ORF">CVT24_012595</name>
</gene>
<dbReference type="OrthoDB" id="1001765at2759"/>
<dbReference type="InterPro" id="IPR009078">
    <property type="entry name" value="Ferritin-like_SF"/>
</dbReference>
<reference evidence="2 3" key="1">
    <citation type="journal article" date="2018" name="Evol. Lett.">
        <title>Horizontal gene cluster transfer increased hallucinogenic mushroom diversity.</title>
        <authorList>
            <person name="Reynolds H.T."/>
            <person name="Vijayakumar V."/>
            <person name="Gluck-Thaler E."/>
            <person name="Korotkin H.B."/>
            <person name="Matheny P.B."/>
            <person name="Slot J.C."/>
        </authorList>
    </citation>
    <scope>NUCLEOTIDE SEQUENCE [LARGE SCALE GENOMIC DNA]</scope>
    <source>
        <strain evidence="2 3">2629</strain>
    </source>
</reference>
<proteinExistence type="predicted"/>